<accession>A0ABV4X438</accession>
<keyword evidence="1" id="KW-0645">Protease</keyword>
<proteinExistence type="predicted"/>
<reference evidence="1 2" key="1">
    <citation type="submission" date="2024-09" db="EMBL/GenBank/DDBJ databases">
        <title>Floridaenema gen nov. (Aerosakkonemataceae, Aerosakkonematales ord. nov., Cyanobacteria) from benthic tropical and subtropical fresh waters, with the description of four new species.</title>
        <authorList>
            <person name="Moretto J.A."/>
            <person name="Berthold D.E."/>
            <person name="Lefler F.W."/>
            <person name="Huang I.-S."/>
            <person name="Laughinghouse H. IV."/>
        </authorList>
    </citation>
    <scope>NUCLEOTIDE SEQUENCE [LARGE SCALE GENOMIC DNA]</scope>
    <source>
        <strain evidence="1 2">BLCC-F46</strain>
    </source>
</reference>
<organism evidence="1 2">
    <name type="scientific">Floridaenema aerugineum BLCC-F46</name>
    <dbReference type="NCBI Taxonomy" id="3153654"/>
    <lineage>
        <taxon>Bacteria</taxon>
        <taxon>Bacillati</taxon>
        <taxon>Cyanobacteriota</taxon>
        <taxon>Cyanophyceae</taxon>
        <taxon>Oscillatoriophycideae</taxon>
        <taxon>Aerosakkonematales</taxon>
        <taxon>Aerosakkonemataceae</taxon>
        <taxon>Floridanema</taxon>
        <taxon>Floridanema aerugineum</taxon>
    </lineage>
</organism>
<dbReference type="PANTHER" id="PTHR43019">
    <property type="entry name" value="SERINE ENDOPROTEASE DEGS"/>
    <property type="match status" value="1"/>
</dbReference>
<dbReference type="InterPro" id="IPR009003">
    <property type="entry name" value="Peptidase_S1_PA"/>
</dbReference>
<evidence type="ECO:0000313" key="1">
    <source>
        <dbReference type="EMBL" id="MFB2876988.1"/>
    </source>
</evidence>
<keyword evidence="2" id="KW-1185">Reference proteome</keyword>
<dbReference type="PANTHER" id="PTHR43019:SF23">
    <property type="entry name" value="PROTEASE DO-LIKE 5, CHLOROPLASTIC"/>
    <property type="match status" value="1"/>
</dbReference>
<dbReference type="Gene3D" id="2.40.10.10">
    <property type="entry name" value="Trypsin-like serine proteases"/>
    <property type="match status" value="2"/>
</dbReference>
<sequence>MIVVWLLFWLFSHQSLAVYLGAIAFLPTTLLTENSASLENQSHTKFSQNLAVNNVSVPEVARQVTVRIFSNSSAGSGVIISRKGQVYTVLTCDHVLNEKSSNNYTILTSDGRTYPAQKLTYPEFGDDDLAIVQFTSPQIYQVAEMRNSDALVMGEAVYAAGFPNWYWINPKAIESTRDWGTRAFRLTKGTLEMISDRSLPRGYQLGYTNEVENGMSGGPVLDQNGRLIGINGRLKFPPQGIAVYRFADGTMPSAAVFQRMESLSWAIPIGTFRRLFR</sequence>
<gene>
    <name evidence="1" type="ORF">ACE1CC_08835</name>
</gene>
<dbReference type="GO" id="GO:0008233">
    <property type="term" value="F:peptidase activity"/>
    <property type="evidence" value="ECO:0007669"/>
    <property type="project" value="UniProtKB-KW"/>
</dbReference>
<protein>
    <submittedName>
        <fullName evidence="1">Serine protease</fullName>
    </submittedName>
</protein>
<dbReference type="GO" id="GO:0006508">
    <property type="term" value="P:proteolysis"/>
    <property type="evidence" value="ECO:0007669"/>
    <property type="project" value="UniProtKB-KW"/>
</dbReference>
<name>A0ABV4X438_9CYAN</name>
<comment type="caution">
    <text evidence="1">The sequence shown here is derived from an EMBL/GenBank/DDBJ whole genome shotgun (WGS) entry which is preliminary data.</text>
</comment>
<evidence type="ECO:0000313" key="2">
    <source>
        <dbReference type="Proteomes" id="UP001576774"/>
    </source>
</evidence>
<dbReference type="SUPFAM" id="SSF50494">
    <property type="entry name" value="Trypsin-like serine proteases"/>
    <property type="match status" value="1"/>
</dbReference>
<dbReference type="InterPro" id="IPR043504">
    <property type="entry name" value="Peptidase_S1_PA_chymotrypsin"/>
</dbReference>
<dbReference type="EMBL" id="JBHFNQ010000065">
    <property type="protein sequence ID" value="MFB2876988.1"/>
    <property type="molecule type" value="Genomic_DNA"/>
</dbReference>
<dbReference type="Proteomes" id="UP001576774">
    <property type="component" value="Unassembled WGS sequence"/>
</dbReference>
<dbReference type="Pfam" id="PF13365">
    <property type="entry name" value="Trypsin_2"/>
    <property type="match status" value="1"/>
</dbReference>
<keyword evidence="1" id="KW-0378">Hydrolase</keyword>